<dbReference type="PANTHER" id="PTHR43261">
    <property type="entry name" value="TRANSLATION ELONGATION FACTOR G-RELATED"/>
    <property type="match status" value="1"/>
</dbReference>
<evidence type="ECO:0000313" key="5">
    <source>
        <dbReference type="Proteomes" id="UP001529338"/>
    </source>
</evidence>
<keyword evidence="2" id="KW-0342">GTP-binding</keyword>
<dbReference type="GO" id="GO:0003746">
    <property type="term" value="F:translation elongation factor activity"/>
    <property type="evidence" value="ECO:0007669"/>
    <property type="project" value="UniProtKB-KW"/>
</dbReference>
<organism evidence="4 5">
    <name type="scientific">Cellulomonas alba</name>
    <dbReference type="NCBI Taxonomy" id="3053467"/>
    <lineage>
        <taxon>Bacteria</taxon>
        <taxon>Bacillati</taxon>
        <taxon>Actinomycetota</taxon>
        <taxon>Actinomycetes</taxon>
        <taxon>Micrococcales</taxon>
        <taxon>Cellulomonadaceae</taxon>
        <taxon>Cellulomonas</taxon>
    </lineage>
</organism>
<reference evidence="4 5" key="1">
    <citation type="submission" date="2023-06" db="EMBL/GenBank/DDBJ databases">
        <title>Cellulomonas sp. MW4 Whole genome sequence.</title>
        <authorList>
            <person name="Park S."/>
        </authorList>
    </citation>
    <scope>NUCLEOTIDE SEQUENCE [LARGE SCALE GENOMIC DNA]</scope>
    <source>
        <strain evidence="4 5">MW4</strain>
    </source>
</reference>
<dbReference type="Pfam" id="PF00009">
    <property type="entry name" value="GTP_EFTU"/>
    <property type="match status" value="1"/>
</dbReference>
<dbReference type="Gene3D" id="3.30.230.10">
    <property type="match status" value="1"/>
</dbReference>
<dbReference type="PROSITE" id="PS51722">
    <property type="entry name" value="G_TR_2"/>
    <property type="match status" value="1"/>
</dbReference>
<dbReference type="PRINTS" id="PR00315">
    <property type="entry name" value="ELONGATNFCT"/>
</dbReference>
<protein>
    <submittedName>
        <fullName evidence="4">Elongation factor G</fullName>
    </submittedName>
</protein>
<proteinExistence type="predicted"/>
<dbReference type="Pfam" id="PF00679">
    <property type="entry name" value="EFG_C"/>
    <property type="match status" value="1"/>
</dbReference>
<evidence type="ECO:0000256" key="2">
    <source>
        <dbReference type="ARBA" id="ARBA00023134"/>
    </source>
</evidence>
<dbReference type="CDD" id="cd01434">
    <property type="entry name" value="EFG_mtEFG1_IV"/>
    <property type="match status" value="1"/>
</dbReference>
<gene>
    <name evidence="4" type="ORF">QRT04_09415</name>
</gene>
<dbReference type="Gene3D" id="3.40.50.300">
    <property type="entry name" value="P-loop containing nucleotide triphosphate hydrolases"/>
    <property type="match status" value="1"/>
</dbReference>
<dbReference type="RefSeq" id="WP_289454955.1">
    <property type="nucleotide sequence ID" value="NZ_JAUCGQ010000001.1"/>
</dbReference>
<accession>A0ABT7SHY3</accession>
<keyword evidence="4" id="KW-0648">Protein biosynthesis</keyword>
<keyword evidence="5" id="KW-1185">Reference proteome</keyword>
<dbReference type="InterPro" id="IPR014721">
    <property type="entry name" value="Ribsml_uS5_D2-typ_fold_subgr"/>
</dbReference>
<evidence type="ECO:0000313" key="4">
    <source>
        <dbReference type="EMBL" id="MDM7855149.1"/>
    </source>
</evidence>
<dbReference type="InterPro" id="IPR000640">
    <property type="entry name" value="EFG_V-like"/>
</dbReference>
<dbReference type="NCBIfam" id="NF009379">
    <property type="entry name" value="PRK12740.1-3"/>
    <property type="match status" value="1"/>
</dbReference>
<dbReference type="InterPro" id="IPR041095">
    <property type="entry name" value="EFG_II"/>
</dbReference>
<sequence length="685" mass="72354">MDQAATPRIRTVALVGAAGSGKTTLAEALLHRAGVLTRPGRVEEGSTVTDHEPEEIARGISLGLGVAPFRWRAPDGQDYDLTLLDTPGSPDFAGAVDQALAAADLVLLVVSAVDGVQSGTHVAWRAAAEAALPVIVVVTKEDKARADFRLVLADLRETFGDGLVAIELPLGEESAFHGLADVISQEGYEYEPDGHHHSEPLPDDVADEEHQLHDEVTEEIVSHDDEQLERYLSGDEPTAVELERTLAHEVRDREAFPVLVVSGATGVGVDRLADLICELGPSPADRPGRVLAGETVVEVSVDPAGPALVHAFRTVADPFVGQVTLLRVLSGTIKPGDRLINTHTRTEERLPGLFLLRGKDHVPVDAVVAGQVAAVAKLTGTPTGSLLADRSGPGAAMRAPAPRVRQPVYAVSLEPVSQSDDDRLSAALARLLAEDPTLAIDRTGDRTVLRGLGDVHLQVALERLARVFGVHVTTSTVPVGYRETIRRPVEAEGKVKKQSGGHGQYAVVQLRVSPLPHGEGFEFVDSVVGGAIPRNYMAAVQKGVVEGMAAGGPHGYPVVDLRVEVYDGKAHSVDSSDMAFRTAAASGVKEALVAAGTQVLEPISHVEVVVPASAQGDVMSDLSSRRGRIAATTSLDDGTVRIEAAVPEAELARYVLDLRSITGARAELTIAPDRFEVCPDHLVPA</sequence>
<evidence type="ECO:0000259" key="3">
    <source>
        <dbReference type="PROSITE" id="PS51722"/>
    </source>
</evidence>
<dbReference type="InterPro" id="IPR035647">
    <property type="entry name" value="EFG_III/V"/>
</dbReference>
<name>A0ABT7SHY3_9CELL</name>
<dbReference type="SMART" id="SM00889">
    <property type="entry name" value="EFG_IV"/>
    <property type="match status" value="1"/>
</dbReference>
<dbReference type="InterPro" id="IPR047872">
    <property type="entry name" value="EFG_IV"/>
</dbReference>
<keyword evidence="1" id="KW-0547">Nucleotide-binding</keyword>
<dbReference type="Pfam" id="PF03764">
    <property type="entry name" value="EFG_IV"/>
    <property type="match status" value="1"/>
</dbReference>
<dbReference type="InterPro" id="IPR005517">
    <property type="entry name" value="Transl_elong_EFG/EF2_IV"/>
</dbReference>
<dbReference type="SUPFAM" id="SSF54211">
    <property type="entry name" value="Ribosomal protein S5 domain 2-like"/>
    <property type="match status" value="1"/>
</dbReference>
<dbReference type="InterPro" id="IPR009000">
    <property type="entry name" value="Transl_B-barrel_sf"/>
</dbReference>
<dbReference type="NCBIfam" id="NF009381">
    <property type="entry name" value="PRK12740.1-5"/>
    <property type="match status" value="1"/>
</dbReference>
<dbReference type="SUPFAM" id="SSF52540">
    <property type="entry name" value="P-loop containing nucleoside triphosphate hydrolases"/>
    <property type="match status" value="1"/>
</dbReference>
<dbReference type="Pfam" id="PF22042">
    <property type="entry name" value="EF-G_D2"/>
    <property type="match status" value="1"/>
</dbReference>
<dbReference type="Gene3D" id="2.40.30.10">
    <property type="entry name" value="Translation factors"/>
    <property type="match status" value="1"/>
</dbReference>
<keyword evidence="4" id="KW-0251">Elongation factor</keyword>
<dbReference type="SUPFAM" id="SSF54980">
    <property type="entry name" value="EF-G C-terminal domain-like"/>
    <property type="match status" value="2"/>
</dbReference>
<dbReference type="InterPro" id="IPR053905">
    <property type="entry name" value="EF-G-like_DII"/>
</dbReference>
<dbReference type="SMART" id="SM00838">
    <property type="entry name" value="EFG_C"/>
    <property type="match status" value="1"/>
</dbReference>
<dbReference type="InterPro" id="IPR005225">
    <property type="entry name" value="Small_GTP-bd"/>
</dbReference>
<dbReference type="PANTHER" id="PTHR43261:SF6">
    <property type="entry name" value="ELONGATION FACTOR G-LIKE PROTEIN"/>
    <property type="match status" value="1"/>
</dbReference>
<dbReference type="SUPFAM" id="SSF50447">
    <property type="entry name" value="Translation proteins"/>
    <property type="match status" value="1"/>
</dbReference>
<dbReference type="SMART" id="SM00382">
    <property type="entry name" value="AAA"/>
    <property type="match status" value="1"/>
</dbReference>
<dbReference type="InterPro" id="IPR003593">
    <property type="entry name" value="AAA+_ATPase"/>
</dbReference>
<dbReference type="InterPro" id="IPR035649">
    <property type="entry name" value="EFG_V"/>
</dbReference>
<dbReference type="Gene3D" id="3.30.70.240">
    <property type="match status" value="1"/>
</dbReference>
<feature type="domain" description="Tr-type G" evidence="3">
    <location>
        <begin position="7"/>
        <end position="284"/>
    </location>
</feature>
<dbReference type="Pfam" id="PF14492">
    <property type="entry name" value="EFG_III"/>
    <property type="match status" value="1"/>
</dbReference>
<dbReference type="Proteomes" id="UP001529338">
    <property type="component" value="Unassembled WGS sequence"/>
</dbReference>
<dbReference type="NCBIfam" id="TIGR00231">
    <property type="entry name" value="small_GTP"/>
    <property type="match status" value="1"/>
</dbReference>
<dbReference type="CDD" id="cd03713">
    <property type="entry name" value="EFG_mtEFG_C"/>
    <property type="match status" value="1"/>
</dbReference>
<dbReference type="InterPro" id="IPR027417">
    <property type="entry name" value="P-loop_NTPase"/>
</dbReference>
<dbReference type="InterPro" id="IPR020568">
    <property type="entry name" value="Ribosomal_Su5_D2-typ_SF"/>
</dbReference>
<comment type="caution">
    <text evidence="4">The sequence shown here is derived from an EMBL/GenBank/DDBJ whole genome shotgun (WGS) entry which is preliminary data.</text>
</comment>
<evidence type="ECO:0000256" key="1">
    <source>
        <dbReference type="ARBA" id="ARBA00022741"/>
    </source>
</evidence>
<dbReference type="Gene3D" id="3.30.70.870">
    <property type="entry name" value="Elongation Factor G (Translational Gtpase), domain 3"/>
    <property type="match status" value="1"/>
</dbReference>
<dbReference type="InterPro" id="IPR000795">
    <property type="entry name" value="T_Tr_GTP-bd_dom"/>
</dbReference>
<dbReference type="EMBL" id="JAUCGQ010000001">
    <property type="protein sequence ID" value="MDM7855149.1"/>
    <property type="molecule type" value="Genomic_DNA"/>
</dbReference>